<evidence type="ECO:0000256" key="1">
    <source>
        <dbReference type="ARBA" id="ARBA00008857"/>
    </source>
</evidence>
<dbReference type="CDD" id="cd01189">
    <property type="entry name" value="INT_ICEBs1_C_like"/>
    <property type="match status" value="1"/>
</dbReference>
<dbReference type="GO" id="GO:0006310">
    <property type="term" value="P:DNA recombination"/>
    <property type="evidence" value="ECO:0007669"/>
    <property type="project" value="UniProtKB-KW"/>
</dbReference>
<dbReference type="PANTHER" id="PTHR30629:SF6">
    <property type="entry name" value="PROPHAGE INTEGRASE INTA-RELATED"/>
    <property type="match status" value="1"/>
</dbReference>
<keyword evidence="3" id="KW-0238">DNA-binding</keyword>
<proteinExistence type="inferred from homology"/>
<dbReference type="PROSITE" id="PS51898">
    <property type="entry name" value="TYR_RECOMBINASE"/>
    <property type="match status" value="1"/>
</dbReference>
<dbReference type="GO" id="GO:0015074">
    <property type="term" value="P:DNA integration"/>
    <property type="evidence" value="ECO:0007669"/>
    <property type="project" value="UniProtKB-KW"/>
</dbReference>
<dbReference type="EMBL" id="CP034593">
    <property type="protein sequence ID" value="AZQ77712.1"/>
    <property type="molecule type" value="Genomic_DNA"/>
</dbReference>
<dbReference type="InterPro" id="IPR010998">
    <property type="entry name" value="Integrase_recombinase_N"/>
</dbReference>
<dbReference type="PANTHER" id="PTHR30629">
    <property type="entry name" value="PROPHAGE INTEGRASE"/>
    <property type="match status" value="1"/>
</dbReference>
<keyword evidence="2" id="KW-0229">DNA integration</keyword>
<evidence type="ECO:0000259" key="5">
    <source>
        <dbReference type="PROSITE" id="PS51898"/>
    </source>
</evidence>
<sequence>MATRRGFGMIRTLPSGRMQARYIHPEVPFKDDGTRNYINGPVTFTTKRAADNWLATVQSSIAAGTWKSPEQEKAEQATADAEARRLAFTFGEYAEAFFATRDWSPNTERPERSRLRTHLLPRWGEVALSSITTPDIKSWAVTLAPGAPGNRKKAYDLFANILNSAVNDDLIPRNPCPVKGLKGIKAAPVKPSKVKQAKREPRAFTSGELEKLTAELSETHAVMAMVQGRMGLRIGEVRALVGGSVIEHADGAVWLEVKQSASNDGKSLHVKTPKTPKSVRTLPVPEAMAHALLEWARVAGKRGILFPAKDDPAKYMPTSTYGQALTRAGKRAGIGHVAPHDLRHTAASILLANGVQEHVVSEILGHTHSSITRRYTHTYAEQFEEAAEVISNLMQRPAGVTSLDERRAVAN</sequence>
<dbReference type="SUPFAM" id="SSF56349">
    <property type="entry name" value="DNA breaking-rejoining enzymes"/>
    <property type="match status" value="1"/>
</dbReference>
<dbReference type="AlphaFoldDB" id="A0A3Q9G7Y4"/>
<gene>
    <name evidence="6" type="ORF">EJ997_10520</name>
</gene>
<comment type="similarity">
    <text evidence="1">Belongs to the 'phage' integrase family.</text>
</comment>
<evidence type="ECO:0000256" key="2">
    <source>
        <dbReference type="ARBA" id="ARBA00022908"/>
    </source>
</evidence>
<evidence type="ECO:0000313" key="6">
    <source>
        <dbReference type="EMBL" id="AZQ77712.1"/>
    </source>
</evidence>
<reference evidence="6 7" key="1">
    <citation type="submission" date="2018-12" db="EMBL/GenBank/DDBJ databases">
        <title>Complete genome sequence of Flaviflexus sp. H23T48.</title>
        <authorList>
            <person name="Bae J.-W."/>
            <person name="Lee J.-Y."/>
        </authorList>
    </citation>
    <scope>NUCLEOTIDE SEQUENCE [LARGE SCALE GENOMIC DNA]</scope>
    <source>
        <strain evidence="6 7">H23T48</strain>
    </source>
</reference>
<protein>
    <submittedName>
        <fullName evidence="6">Site-specific integrase</fullName>
    </submittedName>
</protein>
<dbReference type="Proteomes" id="UP000280344">
    <property type="component" value="Chromosome"/>
</dbReference>
<dbReference type="InterPro" id="IPR058717">
    <property type="entry name" value="Phage_L5_Integrase_N"/>
</dbReference>
<organism evidence="6 7">
    <name type="scientific">Flaviflexus ciconiae</name>
    <dbReference type="NCBI Taxonomy" id="2496867"/>
    <lineage>
        <taxon>Bacteria</taxon>
        <taxon>Bacillati</taxon>
        <taxon>Actinomycetota</taxon>
        <taxon>Actinomycetes</taxon>
        <taxon>Actinomycetales</taxon>
        <taxon>Actinomycetaceae</taxon>
        <taxon>Flaviflexus</taxon>
    </lineage>
</organism>
<dbReference type="InterPro" id="IPR050808">
    <property type="entry name" value="Phage_Integrase"/>
</dbReference>
<keyword evidence="7" id="KW-1185">Reference proteome</keyword>
<evidence type="ECO:0000313" key="7">
    <source>
        <dbReference type="Proteomes" id="UP000280344"/>
    </source>
</evidence>
<name>A0A3Q9G7Y4_9ACTO</name>
<dbReference type="GO" id="GO:0003677">
    <property type="term" value="F:DNA binding"/>
    <property type="evidence" value="ECO:0007669"/>
    <property type="project" value="UniProtKB-KW"/>
</dbReference>
<dbReference type="InterPro" id="IPR002104">
    <property type="entry name" value="Integrase_catalytic"/>
</dbReference>
<dbReference type="Pfam" id="PF26003">
    <property type="entry name" value="Integrase_N_phage"/>
    <property type="match status" value="1"/>
</dbReference>
<keyword evidence="4" id="KW-0233">DNA recombination</keyword>
<dbReference type="InterPro" id="IPR011010">
    <property type="entry name" value="DNA_brk_join_enz"/>
</dbReference>
<accession>A0A3Q9G7Y4</accession>
<dbReference type="Gene3D" id="1.10.150.130">
    <property type="match status" value="1"/>
</dbReference>
<dbReference type="KEGG" id="flh:EJ997_10520"/>
<dbReference type="Gene3D" id="1.10.443.10">
    <property type="entry name" value="Intergrase catalytic core"/>
    <property type="match status" value="1"/>
</dbReference>
<evidence type="ECO:0000256" key="4">
    <source>
        <dbReference type="ARBA" id="ARBA00023172"/>
    </source>
</evidence>
<evidence type="ECO:0000256" key="3">
    <source>
        <dbReference type="ARBA" id="ARBA00023125"/>
    </source>
</evidence>
<dbReference type="OrthoDB" id="148546at2"/>
<dbReference type="Pfam" id="PF00589">
    <property type="entry name" value="Phage_integrase"/>
    <property type="match status" value="1"/>
</dbReference>
<feature type="domain" description="Tyr recombinase" evidence="5">
    <location>
        <begin position="199"/>
        <end position="388"/>
    </location>
</feature>
<dbReference type="InterPro" id="IPR013762">
    <property type="entry name" value="Integrase-like_cat_sf"/>
</dbReference>